<name>A0A1H6YPZ6_9PSED</name>
<organism evidence="1 2">
    <name type="scientific">Pseudomonas linyingensis</name>
    <dbReference type="NCBI Taxonomy" id="915471"/>
    <lineage>
        <taxon>Bacteria</taxon>
        <taxon>Pseudomonadati</taxon>
        <taxon>Pseudomonadota</taxon>
        <taxon>Gammaproteobacteria</taxon>
        <taxon>Pseudomonadales</taxon>
        <taxon>Pseudomonadaceae</taxon>
        <taxon>Pseudomonas</taxon>
    </lineage>
</organism>
<protein>
    <submittedName>
        <fullName evidence="1">Uncharacterized protein</fullName>
    </submittedName>
</protein>
<keyword evidence="2" id="KW-1185">Reference proteome</keyword>
<dbReference type="STRING" id="915471.SAMN05216201_10883"/>
<accession>A0A1H6YPZ6</accession>
<reference evidence="2" key="1">
    <citation type="submission" date="2016-10" db="EMBL/GenBank/DDBJ databases">
        <authorList>
            <person name="Varghese N."/>
            <person name="Submissions S."/>
        </authorList>
    </citation>
    <scope>NUCLEOTIDE SEQUENCE [LARGE SCALE GENOMIC DNA]</scope>
    <source>
        <strain evidence="2">LMG 25967</strain>
    </source>
</reference>
<sequence>MRTADHQRIIAELDALLAQLMHLMQRFETTGYNMAMKADYISLHELQARIIEQRQGHLGAMAVAHSPALALPCPPKATH</sequence>
<dbReference type="Proteomes" id="UP000242930">
    <property type="component" value="Unassembled WGS sequence"/>
</dbReference>
<dbReference type="AlphaFoldDB" id="A0A1H6YPZ6"/>
<gene>
    <name evidence="1" type="ORF">SAMN05216201_10883</name>
</gene>
<evidence type="ECO:0000313" key="2">
    <source>
        <dbReference type="Proteomes" id="UP000242930"/>
    </source>
</evidence>
<dbReference type="EMBL" id="FNZE01000008">
    <property type="protein sequence ID" value="SEJ41007.1"/>
    <property type="molecule type" value="Genomic_DNA"/>
</dbReference>
<evidence type="ECO:0000313" key="1">
    <source>
        <dbReference type="EMBL" id="SEJ41007.1"/>
    </source>
</evidence>
<proteinExistence type="predicted"/>